<dbReference type="OrthoDB" id="9786101at2"/>
<dbReference type="PROSITE" id="PS50110">
    <property type="entry name" value="RESPONSE_REGULATORY"/>
    <property type="match status" value="1"/>
</dbReference>
<dbReference type="Gene3D" id="1.10.10.10">
    <property type="entry name" value="Winged helix-like DNA-binding domain superfamily/Winged helix DNA-binding domain"/>
    <property type="match status" value="1"/>
</dbReference>
<dbReference type="InterPro" id="IPR011006">
    <property type="entry name" value="CheY-like_superfamily"/>
</dbReference>
<dbReference type="InterPro" id="IPR053867">
    <property type="entry name" value="PhyR_sigma4"/>
</dbReference>
<dbReference type="GO" id="GO:0000160">
    <property type="term" value="P:phosphorelay signal transduction system"/>
    <property type="evidence" value="ECO:0007669"/>
    <property type="project" value="InterPro"/>
</dbReference>
<dbReference type="AlphaFoldDB" id="A0A2J7TJI5"/>
<protein>
    <submittedName>
        <fullName evidence="4">Response regulator</fullName>
    </submittedName>
</protein>
<dbReference type="Gene3D" id="3.40.50.2300">
    <property type="match status" value="1"/>
</dbReference>
<dbReference type="InterPro" id="IPR001789">
    <property type="entry name" value="Sig_transdc_resp-reg_receiver"/>
</dbReference>
<dbReference type="InterPro" id="IPR014605">
    <property type="entry name" value="Sig_resp-reg_PhyR"/>
</dbReference>
<dbReference type="Pfam" id="PF22233">
    <property type="entry name" value="PhyR_sigma-like"/>
    <property type="match status" value="1"/>
</dbReference>
<gene>
    <name evidence="4" type="ORF">CR492_06385</name>
</gene>
<dbReference type="SUPFAM" id="SSF88659">
    <property type="entry name" value="Sigma3 and sigma4 domains of RNA polymerase sigma factors"/>
    <property type="match status" value="1"/>
</dbReference>
<reference evidence="4 5" key="1">
    <citation type="submission" date="2017-10" db="EMBL/GenBank/DDBJ databases">
        <title>Genome announcement of Methylocella silvestris TVC from permafrost.</title>
        <authorList>
            <person name="Wang J."/>
            <person name="Geng K."/>
            <person name="Ul-Haque F."/>
            <person name="Crombie A.T."/>
            <person name="Street L.E."/>
            <person name="Wookey P.A."/>
            <person name="Murrell J.C."/>
            <person name="Pratscher J."/>
        </authorList>
    </citation>
    <scope>NUCLEOTIDE SEQUENCE [LARGE SCALE GENOMIC DNA]</scope>
    <source>
        <strain evidence="4 5">TVC</strain>
    </source>
</reference>
<organism evidence="4 5">
    <name type="scientific">Methylocella silvestris</name>
    <dbReference type="NCBI Taxonomy" id="199596"/>
    <lineage>
        <taxon>Bacteria</taxon>
        <taxon>Pseudomonadati</taxon>
        <taxon>Pseudomonadota</taxon>
        <taxon>Alphaproteobacteria</taxon>
        <taxon>Hyphomicrobiales</taxon>
        <taxon>Beijerinckiaceae</taxon>
        <taxon>Methylocella</taxon>
    </lineage>
</organism>
<proteinExistence type="predicted"/>
<dbReference type="Gene3D" id="1.10.1740.10">
    <property type="match status" value="1"/>
</dbReference>
<accession>A0A2J7TJI5</accession>
<feature type="domain" description="Response regulatory" evidence="3">
    <location>
        <begin position="142"/>
        <end position="255"/>
    </location>
</feature>
<dbReference type="Pfam" id="PF22029">
    <property type="entry name" value="PhyR_sigma2"/>
    <property type="match status" value="1"/>
</dbReference>
<dbReference type="Proteomes" id="UP000236286">
    <property type="component" value="Unassembled WGS sequence"/>
</dbReference>
<dbReference type="RefSeq" id="WP_102842890.1">
    <property type="nucleotide sequence ID" value="NZ_PDZR01000004.1"/>
</dbReference>
<dbReference type="InterPro" id="IPR013324">
    <property type="entry name" value="RNA_pol_sigma_r3/r4-like"/>
</dbReference>
<sequence>MSISQAISSHIPYLRRFSRALTGSQAGGDAYVLATLEAIVADPSEFEDEPDVRTVLYRLFLKVWSSVSVNDHVDEVGFTGDEIGAHRNLEAITLRPRIAFLLSSLEGFTTEEVAATLDCPIEEAASLIDAAGKEIANQIRTDVVIIEDEPFIALDLQTLVEEQGHRVIAVARTHREAVEAVNKERPGLILADIQLADGSSGLEAVNEILGSFSVPVIFITAYPERFLTGAPPEPAFLITKPFGVDSLKAVISQALFFDRRSHRKEEQASKGALV</sequence>
<dbReference type="CDD" id="cd17540">
    <property type="entry name" value="REC_PhyR"/>
    <property type="match status" value="1"/>
</dbReference>
<feature type="modified residue" description="4-aspartylphosphate" evidence="2">
    <location>
        <position position="192"/>
    </location>
</feature>
<evidence type="ECO:0000313" key="4">
    <source>
        <dbReference type="EMBL" id="PNG26926.1"/>
    </source>
</evidence>
<dbReference type="SMART" id="SM00448">
    <property type="entry name" value="REC"/>
    <property type="match status" value="1"/>
</dbReference>
<dbReference type="PANTHER" id="PTHR44591">
    <property type="entry name" value="STRESS RESPONSE REGULATOR PROTEIN 1"/>
    <property type="match status" value="1"/>
</dbReference>
<dbReference type="EMBL" id="PDZR01000004">
    <property type="protein sequence ID" value="PNG26926.1"/>
    <property type="molecule type" value="Genomic_DNA"/>
</dbReference>
<name>A0A2J7TJI5_METSI</name>
<comment type="caution">
    <text evidence="4">The sequence shown here is derived from an EMBL/GenBank/DDBJ whole genome shotgun (WGS) entry which is preliminary data.</text>
</comment>
<evidence type="ECO:0000256" key="2">
    <source>
        <dbReference type="PROSITE-ProRule" id="PRU00169"/>
    </source>
</evidence>
<dbReference type="SUPFAM" id="SSF52172">
    <property type="entry name" value="CheY-like"/>
    <property type="match status" value="1"/>
</dbReference>
<dbReference type="PIRSF" id="PIRSF036400">
    <property type="entry name" value="RR_Ctr_UCP036400"/>
    <property type="match status" value="1"/>
</dbReference>
<dbReference type="NCBIfam" id="NF006623">
    <property type="entry name" value="PRK09191.1"/>
    <property type="match status" value="1"/>
</dbReference>
<evidence type="ECO:0000259" key="3">
    <source>
        <dbReference type="PROSITE" id="PS50110"/>
    </source>
</evidence>
<dbReference type="Pfam" id="PF00072">
    <property type="entry name" value="Response_reg"/>
    <property type="match status" value="1"/>
</dbReference>
<dbReference type="InterPro" id="IPR053866">
    <property type="entry name" value="PhyR_sigma2"/>
</dbReference>
<dbReference type="InterPro" id="IPR050595">
    <property type="entry name" value="Bact_response_regulator"/>
</dbReference>
<dbReference type="InterPro" id="IPR036388">
    <property type="entry name" value="WH-like_DNA-bd_sf"/>
</dbReference>
<evidence type="ECO:0000256" key="1">
    <source>
        <dbReference type="ARBA" id="ARBA00022553"/>
    </source>
</evidence>
<evidence type="ECO:0000313" key="5">
    <source>
        <dbReference type="Proteomes" id="UP000236286"/>
    </source>
</evidence>
<dbReference type="PANTHER" id="PTHR44591:SF20">
    <property type="entry name" value="PROTEIN PILH"/>
    <property type="match status" value="1"/>
</dbReference>
<keyword evidence="1 2" id="KW-0597">Phosphoprotein</keyword>